<dbReference type="InterPro" id="IPR041705">
    <property type="entry name" value="PIN_Sll0205"/>
</dbReference>
<reference evidence="3" key="1">
    <citation type="submission" date="2017-02" db="EMBL/GenBank/DDBJ databases">
        <authorList>
            <person name="Varghese N."/>
            <person name="Submissions S."/>
        </authorList>
    </citation>
    <scope>NUCLEOTIDE SEQUENCE [LARGE SCALE GENOMIC DNA]</scope>
    <source>
        <strain evidence="3">ATCC 700200</strain>
    </source>
</reference>
<gene>
    <name evidence="2" type="ORF">SAMN02745166_02391</name>
</gene>
<sequence>MNILLDTHAFIWWNEGDARISTHLHRELRDPANTLWLSMASVWEMQIKSQLGKLQLQKPLHLLIEQEMQVNRLRLLSISLEDIYSLARLPALHRDPFDRIIVSQAIAGGFHLVTNDTNIRGYHVPVLW</sequence>
<dbReference type="InterPro" id="IPR029060">
    <property type="entry name" value="PIN-like_dom_sf"/>
</dbReference>
<dbReference type="RefSeq" id="WP_078813801.1">
    <property type="nucleotide sequence ID" value="NZ_FUYE01000007.1"/>
</dbReference>
<evidence type="ECO:0000259" key="1">
    <source>
        <dbReference type="Pfam" id="PF01850"/>
    </source>
</evidence>
<dbReference type="InterPro" id="IPR002716">
    <property type="entry name" value="PIN_dom"/>
</dbReference>
<dbReference type="SUPFAM" id="SSF88723">
    <property type="entry name" value="PIN domain-like"/>
    <property type="match status" value="1"/>
</dbReference>
<keyword evidence="3" id="KW-1185">Reference proteome</keyword>
<protein>
    <submittedName>
        <fullName evidence="2">PIN domain nuclease, a component of toxin-antitoxin system (PIN domain)</fullName>
    </submittedName>
</protein>
<dbReference type="EMBL" id="FUYE01000007">
    <property type="protein sequence ID" value="SKA96418.1"/>
    <property type="molecule type" value="Genomic_DNA"/>
</dbReference>
<dbReference type="OrthoDB" id="9798990at2"/>
<dbReference type="PANTHER" id="PTHR36173:SF2">
    <property type="entry name" value="RIBONUCLEASE VAPC16"/>
    <property type="match status" value="1"/>
</dbReference>
<dbReference type="Proteomes" id="UP000190774">
    <property type="component" value="Unassembled WGS sequence"/>
</dbReference>
<evidence type="ECO:0000313" key="2">
    <source>
        <dbReference type="EMBL" id="SKA96418.1"/>
    </source>
</evidence>
<organism evidence="2 3">
    <name type="scientific">Prosthecobacter debontii</name>
    <dbReference type="NCBI Taxonomy" id="48467"/>
    <lineage>
        <taxon>Bacteria</taxon>
        <taxon>Pseudomonadati</taxon>
        <taxon>Verrucomicrobiota</taxon>
        <taxon>Verrucomicrobiia</taxon>
        <taxon>Verrucomicrobiales</taxon>
        <taxon>Verrucomicrobiaceae</taxon>
        <taxon>Prosthecobacter</taxon>
    </lineage>
</organism>
<proteinExistence type="predicted"/>
<feature type="domain" description="PIN" evidence="1">
    <location>
        <begin position="3"/>
        <end position="120"/>
    </location>
</feature>
<dbReference type="Gene3D" id="3.40.50.1010">
    <property type="entry name" value="5'-nuclease"/>
    <property type="match status" value="1"/>
</dbReference>
<dbReference type="STRING" id="48467.SAMN02745166_02391"/>
<dbReference type="Pfam" id="PF01850">
    <property type="entry name" value="PIN"/>
    <property type="match status" value="1"/>
</dbReference>
<dbReference type="PANTHER" id="PTHR36173">
    <property type="entry name" value="RIBONUCLEASE VAPC16-RELATED"/>
    <property type="match status" value="1"/>
</dbReference>
<accession>A0A1T4Y4H5</accession>
<name>A0A1T4Y4H5_9BACT</name>
<dbReference type="InterPro" id="IPR052919">
    <property type="entry name" value="TA_system_RNase"/>
</dbReference>
<evidence type="ECO:0000313" key="3">
    <source>
        <dbReference type="Proteomes" id="UP000190774"/>
    </source>
</evidence>
<dbReference type="AlphaFoldDB" id="A0A1T4Y4H5"/>
<dbReference type="CDD" id="cd09872">
    <property type="entry name" value="PIN_Sll0205-like"/>
    <property type="match status" value="1"/>
</dbReference>